<evidence type="ECO:0000313" key="2">
    <source>
        <dbReference type="Proteomes" id="UP000093000"/>
    </source>
</evidence>
<gene>
    <name evidence="1" type="ORF">A0J61_10999</name>
</gene>
<dbReference type="AlphaFoldDB" id="A0A1C7MVX5"/>
<name>A0A1C7MVX5_9FUNG</name>
<dbReference type="Proteomes" id="UP000093000">
    <property type="component" value="Unassembled WGS sequence"/>
</dbReference>
<protein>
    <submittedName>
        <fullName evidence="1">Uncharacterized protein</fullName>
    </submittedName>
</protein>
<sequence length="86" mass="9994">MTLFIGNEPSTNRIASLLGYRSSLRSFTGHSSQRQEVVKYDMLKTVAVLLAFGQTLNVYKTSFYNNRLFQSSLEFKRIHLRPEEFN</sequence>
<proteinExistence type="predicted"/>
<dbReference type="EMBL" id="LUGH01001577">
    <property type="protein sequence ID" value="OBZ80952.1"/>
    <property type="molecule type" value="Genomic_DNA"/>
</dbReference>
<organism evidence="1 2">
    <name type="scientific">Choanephora cucurbitarum</name>
    <dbReference type="NCBI Taxonomy" id="101091"/>
    <lineage>
        <taxon>Eukaryota</taxon>
        <taxon>Fungi</taxon>
        <taxon>Fungi incertae sedis</taxon>
        <taxon>Mucoromycota</taxon>
        <taxon>Mucoromycotina</taxon>
        <taxon>Mucoromycetes</taxon>
        <taxon>Mucorales</taxon>
        <taxon>Mucorineae</taxon>
        <taxon>Choanephoraceae</taxon>
        <taxon>Choanephoroideae</taxon>
        <taxon>Choanephora</taxon>
    </lineage>
</organism>
<reference evidence="1 2" key="1">
    <citation type="submission" date="2016-03" db="EMBL/GenBank/DDBJ databases">
        <title>Choanephora cucurbitarum.</title>
        <authorList>
            <person name="Min B."/>
            <person name="Park H."/>
            <person name="Park J.-H."/>
            <person name="Shin H.-D."/>
            <person name="Choi I.-G."/>
        </authorList>
    </citation>
    <scope>NUCLEOTIDE SEQUENCE [LARGE SCALE GENOMIC DNA]</scope>
    <source>
        <strain evidence="1 2">KUS-F28377</strain>
    </source>
</reference>
<accession>A0A1C7MVX5</accession>
<comment type="caution">
    <text evidence="1">The sequence shown here is derived from an EMBL/GenBank/DDBJ whole genome shotgun (WGS) entry which is preliminary data.</text>
</comment>
<dbReference type="InParanoid" id="A0A1C7MVX5"/>
<evidence type="ECO:0000313" key="1">
    <source>
        <dbReference type="EMBL" id="OBZ80952.1"/>
    </source>
</evidence>
<keyword evidence="2" id="KW-1185">Reference proteome</keyword>